<evidence type="ECO:0000313" key="6">
    <source>
        <dbReference type="Proteomes" id="UP001390339"/>
    </source>
</evidence>
<dbReference type="Pfam" id="PF00109">
    <property type="entry name" value="ketoacyl-synt"/>
    <property type="match status" value="1"/>
</dbReference>
<keyword evidence="2" id="KW-0597">Phosphoprotein</keyword>
<gene>
    <name evidence="5" type="ORF">PGQ11_006066</name>
</gene>
<evidence type="ECO:0000256" key="1">
    <source>
        <dbReference type="ARBA" id="ARBA00022450"/>
    </source>
</evidence>
<protein>
    <submittedName>
        <fullName evidence="5">Polyketide synthase</fullName>
    </submittedName>
</protein>
<evidence type="ECO:0000256" key="2">
    <source>
        <dbReference type="ARBA" id="ARBA00022553"/>
    </source>
</evidence>
<dbReference type="Gene3D" id="3.40.47.10">
    <property type="match status" value="1"/>
</dbReference>
<feature type="region of interest" description="Disordered" evidence="3">
    <location>
        <begin position="1"/>
        <end position="23"/>
    </location>
</feature>
<proteinExistence type="predicted"/>
<dbReference type="InterPro" id="IPR014030">
    <property type="entry name" value="Ketoacyl_synth_N"/>
</dbReference>
<feature type="domain" description="Ketosynthase family 3 (KS3)" evidence="4">
    <location>
        <begin position="31"/>
        <end position="216"/>
    </location>
</feature>
<name>A0ABR2ISL4_9PEZI</name>
<dbReference type="EMBL" id="JAPCWZ010000004">
    <property type="protein sequence ID" value="KAK8867488.1"/>
    <property type="molecule type" value="Genomic_DNA"/>
</dbReference>
<dbReference type="PANTHER" id="PTHR43775:SF28">
    <property type="entry name" value="SYNTHASE, PUTATIVE-RELATED"/>
    <property type="match status" value="1"/>
</dbReference>
<dbReference type="SUPFAM" id="SSF53901">
    <property type="entry name" value="Thiolase-like"/>
    <property type="match status" value="1"/>
</dbReference>
<keyword evidence="1" id="KW-0596">Phosphopantetheine</keyword>
<accession>A0ABR2ISL4</accession>
<dbReference type="PANTHER" id="PTHR43775">
    <property type="entry name" value="FATTY ACID SYNTHASE"/>
    <property type="match status" value="1"/>
</dbReference>
<dbReference type="Proteomes" id="UP001390339">
    <property type="component" value="Unassembled WGS sequence"/>
</dbReference>
<organism evidence="5 6">
    <name type="scientific">Apiospora arundinis</name>
    <dbReference type="NCBI Taxonomy" id="335852"/>
    <lineage>
        <taxon>Eukaryota</taxon>
        <taxon>Fungi</taxon>
        <taxon>Dikarya</taxon>
        <taxon>Ascomycota</taxon>
        <taxon>Pezizomycotina</taxon>
        <taxon>Sordariomycetes</taxon>
        <taxon>Xylariomycetidae</taxon>
        <taxon>Amphisphaeriales</taxon>
        <taxon>Apiosporaceae</taxon>
        <taxon>Apiospora</taxon>
    </lineage>
</organism>
<dbReference type="PROSITE" id="PS52004">
    <property type="entry name" value="KS3_2"/>
    <property type="match status" value="1"/>
</dbReference>
<dbReference type="InterPro" id="IPR050091">
    <property type="entry name" value="PKS_NRPS_Biosynth_Enz"/>
</dbReference>
<evidence type="ECO:0000259" key="4">
    <source>
        <dbReference type="PROSITE" id="PS52004"/>
    </source>
</evidence>
<reference evidence="5 6" key="1">
    <citation type="journal article" date="2024" name="IMA Fungus">
        <title>Apiospora arundinis, a panoply of carbohydrate-active enzymes and secondary metabolites.</title>
        <authorList>
            <person name="Sorensen T."/>
            <person name="Petersen C."/>
            <person name="Muurmann A.T."/>
            <person name="Christiansen J.V."/>
            <person name="Brundto M.L."/>
            <person name="Overgaard C.K."/>
            <person name="Boysen A.T."/>
            <person name="Wollenberg R.D."/>
            <person name="Larsen T.O."/>
            <person name="Sorensen J.L."/>
            <person name="Nielsen K.L."/>
            <person name="Sondergaard T.E."/>
        </authorList>
    </citation>
    <scope>NUCLEOTIDE SEQUENCE [LARGE SCALE GENOMIC DNA]</scope>
    <source>
        <strain evidence="5 6">AAU 773</strain>
    </source>
</reference>
<evidence type="ECO:0000313" key="5">
    <source>
        <dbReference type="EMBL" id="KAK8867488.1"/>
    </source>
</evidence>
<keyword evidence="6" id="KW-1185">Reference proteome</keyword>
<dbReference type="InterPro" id="IPR020841">
    <property type="entry name" value="PKS_Beta-ketoAc_synthase_dom"/>
</dbReference>
<evidence type="ECO:0000256" key="3">
    <source>
        <dbReference type="SAM" id="MobiDB-lite"/>
    </source>
</evidence>
<comment type="caution">
    <text evidence="5">The sequence shown here is derived from an EMBL/GenBank/DDBJ whole genome shotgun (WGS) entry which is preliminary data.</text>
</comment>
<feature type="compositionally biased region" description="Polar residues" evidence="3">
    <location>
        <begin position="1"/>
        <end position="12"/>
    </location>
</feature>
<dbReference type="SMART" id="SM00825">
    <property type="entry name" value="PKS_KS"/>
    <property type="match status" value="1"/>
</dbReference>
<sequence>MAGQAEMSQATNAGVAADSATTTGSNVPRKFAPIAICGMSCRLRGGIASPKDLWNLLITKGDARSIVPESRYNVASFYSPTKKPGHVISKYGYFLDDDLGALDTSFFPMARSELEVLDPQQRLLFEVTKESLDDAGEVGSKGKNIGVYVGSFGNDWYDLVQKESQRYGTYHISNSHDYALSNRVSYEHGNLESFGRKGCRTTRQYLCSISRRGAFT</sequence>
<dbReference type="InterPro" id="IPR016039">
    <property type="entry name" value="Thiolase-like"/>
</dbReference>